<feature type="region of interest" description="Disordered" evidence="8">
    <location>
        <begin position="570"/>
        <end position="591"/>
    </location>
</feature>
<sequence length="815" mass="87962">MIFDPAHASHLKPWLVRTLEPICDAEPGALADYILALLKHNVPEAEMKKELQSQLDEFLEKECSPFIDTLFIALRSKSFLPYTESSSAFPGKSLDNGIPIPLDALLSSPSSPDGSRKRSHESPESGARPPAKGPRISAEGQFSRYPNNGGTGPSTGGWSNRGQPNGTGPAANVPLRLNGQPIYQPPDQRRICRDYYNLGFCSRGALCKFSHGEDALVPDQFYMNGGMPFMPMFGNGMAAGPGAAYDPREAMMDMRVMGNGRGQGRPAVLPRMQQEEGSSKVVHGSNINGELPVIQDLTPEVPHKDVTPNPAAHSSHSSSAPVPPSNINHPLPNHPGPSFVPPMPMPMPLGFPQDIDIEMAPPMPGPMGGWRGGRGGARGRQPGVFNGDSANFRPERRKDKTLVLEKIPEDKLSLSQVNDWFQRFGTVTNVAIDQAQKKALISFSTHEEAHAAWKSEDAVFNNRFVKVFWHRPMEGHGEAGRRALAASAPLLTKSPANEASPNPPETAAAAAPPLPRKSSVPSTAAALAAKQQLLEQQIAEQKSLMNSLSTASSGDEKKQIMDRFKQLDEEMKAASSAIPVPSKPPTADDKLQKERERLDKELDSHGTDSVNGKAEVAETTEDLKAKLERLKAEAASLGISDDPHSSHPATSYRGYRGRGRGARGSYFRGGPRGGPPRINMSLDNRPKRLLVKGVSSENEQALRDWYETTGQMDSVSKTDSGDMIVSFRTRPAAEQGLAKGTSIPMIGSVQVTWFTGTLPSTTSASKSETAGPVSPEQSTKGQSIDTEPESLPEPVEEVEDVVARGWGREDDGMGM</sequence>
<feature type="region of interest" description="Disordered" evidence="8">
    <location>
        <begin position="100"/>
        <end position="176"/>
    </location>
</feature>
<keyword evidence="2 7" id="KW-0863">Zinc-finger</keyword>
<evidence type="ECO:0000256" key="6">
    <source>
        <dbReference type="PROSITE-ProRule" id="PRU00176"/>
    </source>
</evidence>
<dbReference type="SMART" id="SM00356">
    <property type="entry name" value="ZnF_C3H1"/>
    <property type="match status" value="1"/>
</dbReference>
<feature type="compositionally biased region" description="Polar residues" evidence="8">
    <location>
        <begin position="775"/>
        <end position="785"/>
    </location>
</feature>
<dbReference type="AlphaFoldDB" id="A0A6A4IRZ0"/>
<name>A0A6A4IRZ0_9AGAR</name>
<evidence type="ECO:0000313" key="12">
    <source>
        <dbReference type="Proteomes" id="UP000799118"/>
    </source>
</evidence>
<feature type="region of interest" description="Disordered" evidence="8">
    <location>
        <begin position="300"/>
        <end position="338"/>
    </location>
</feature>
<accession>A0A6A4IRZ0</accession>
<feature type="region of interest" description="Disordered" evidence="8">
    <location>
        <begin position="638"/>
        <end position="682"/>
    </location>
</feature>
<reference evidence="11" key="1">
    <citation type="journal article" date="2019" name="Environ. Microbiol.">
        <title>Fungal ecological strategies reflected in gene transcription - a case study of two litter decomposers.</title>
        <authorList>
            <person name="Barbi F."/>
            <person name="Kohler A."/>
            <person name="Barry K."/>
            <person name="Baskaran P."/>
            <person name="Daum C."/>
            <person name="Fauchery L."/>
            <person name="Ihrmark K."/>
            <person name="Kuo A."/>
            <person name="LaButti K."/>
            <person name="Lipzen A."/>
            <person name="Morin E."/>
            <person name="Grigoriev I.V."/>
            <person name="Henrissat B."/>
            <person name="Lindahl B."/>
            <person name="Martin F."/>
        </authorList>
    </citation>
    <scope>NUCLEOTIDE SEQUENCE</scope>
    <source>
        <strain evidence="11">JB14</strain>
    </source>
</reference>
<dbReference type="InterPro" id="IPR000504">
    <property type="entry name" value="RRM_dom"/>
</dbReference>
<feature type="compositionally biased region" description="Basic and acidic residues" evidence="8">
    <location>
        <begin position="806"/>
        <end position="815"/>
    </location>
</feature>
<dbReference type="GO" id="GO:0008270">
    <property type="term" value="F:zinc ion binding"/>
    <property type="evidence" value="ECO:0007669"/>
    <property type="project" value="UniProtKB-KW"/>
</dbReference>
<dbReference type="GO" id="GO:0003723">
    <property type="term" value="F:RNA binding"/>
    <property type="evidence" value="ECO:0007669"/>
    <property type="project" value="UniProtKB-UniRule"/>
</dbReference>
<feature type="compositionally biased region" description="Low complexity" evidence="8">
    <location>
        <begin position="494"/>
        <end position="511"/>
    </location>
</feature>
<feature type="domain" description="RRM" evidence="9">
    <location>
        <begin position="400"/>
        <end position="472"/>
    </location>
</feature>
<dbReference type="PANTHER" id="PTHR14398:SF0">
    <property type="entry name" value="ZINC FINGER PROTEIN SWM"/>
    <property type="match status" value="1"/>
</dbReference>
<feature type="region of interest" description="Disordered" evidence="8">
    <location>
        <begin position="599"/>
        <end position="618"/>
    </location>
</feature>
<dbReference type="SUPFAM" id="SSF90229">
    <property type="entry name" value="CCCH zinc finger"/>
    <property type="match status" value="1"/>
</dbReference>
<gene>
    <name evidence="11" type="ORF">BT96DRAFT_1011561</name>
</gene>
<feature type="region of interest" description="Disordered" evidence="8">
    <location>
        <begin position="493"/>
        <end position="523"/>
    </location>
</feature>
<dbReference type="CDD" id="cd12257">
    <property type="entry name" value="RRM1_RBM26_like"/>
    <property type="match status" value="1"/>
</dbReference>
<keyword evidence="1 7" id="KW-0479">Metal-binding</keyword>
<dbReference type="InterPro" id="IPR035979">
    <property type="entry name" value="RBD_domain_sf"/>
</dbReference>
<feature type="compositionally biased region" description="Basic and acidic residues" evidence="8">
    <location>
        <begin position="114"/>
        <end position="123"/>
    </location>
</feature>
<dbReference type="EMBL" id="ML769384">
    <property type="protein sequence ID" value="KAE9410835.1"/>
    <property type="molecule type" value="Genomic_DNA"/>
</dbReference>
<evidence type="ECO:0000313" key="11">
    <source>
        <dbReference type="EMBL" id="KAE9410835.1"/>
    </source>
</evidence>
<evidence type="ECO:0000256" key="2">
    <source>
        <dbReference type="ARBA" id="ARBA00022771"/>
    </source>
</evidence>
<evidence type="ECO:0000259" key="9">
    <source>
        <dbReference type="PROSITE" id="PS50102"/>
    </source>
</evidence>
<comment type="function">
    <text evidence="5">May be involved in the turnover of nuclear polyadenylated (pA+) RNA.</text>
</comment>
<protein>
    <recommendedName>
        <fullName evidence="13">C3H1-type domain-containing protein</fullName>
    </recommendedName>
</protein>
<evidence type="ECO:0000256" key="1">
    <source>
        <dbReference type="ARBA" id="ARBA00022723"/>
    </source>
</evidence>
<evidence type="ECO:0000256" key="8">
    <source>
        <dbReference type="SAM" id="MobiDB-lite"/>
    </source>
</evidence>
<dbReference type="PANTHER" id="PTHR14398">
    <property type="entry name" value="RNA RECOGNITION RRM/RNP DOMAIN"/>
    <property type="match status" value="1"/>
</dbReference>
<evidence type="ECO:0000256" key="3">
    <source>
        <dbReference type="ARBA" id="ARBA00022833"/>
    </source>
</evidence>
<evidence type="ECO:0000259" key="10">
    <source>
        <dbReference type="PROSITE" id="PS50103"/>
    </source>
</evidence>
<dbReference type="Gene3D" id="4.10.1000.10">
    <property type="entry name" value="Zinc finger, CCCH-type"/>
    <property type="match status" value="1"/>
</dbReference>
<feature type="domain" description="C3H1-type" evidence="10">
    <location>
        <begin position="186"/>
        <end position="214"/>
    </location>
</feature>
<dbReference type="SUPFAM" id="SSF54928">
    <property type="entry name" value="RNA-binding domain, RBD"/>
    <property type="match status" value="1"/>
</dbReference>
<evidence type="ECO:0000256" key="5">
    <source>
        <dbReference type="ARBA" id="ARBA00043866"/>
    </source>
</evidence>
<dbReference type="Gene3D" id="3.30.70.330">
    <property type="match status" value="1"/>
</dbReference>
<dbReference type="InterPro" id="IPR002483">
    <property type="entry name" value="PWI_dom"/>
</dbReference>
<evidence type="ECO:0000256" key="4">
    <source>
        <dbReference type="ARBA" id="ARBA00022884"/>
    </source>
</evidence>
<dbReference type="Gene3D" id="1.20.1390.10">
    <property type="entry name" value="PWI domain"/>
    <property type="match status" value="1"/>
</dbReference>
<dbReference type="Pfam" id="PF01480">
    <property type="entry name" value="PWI"/>
    <property type="match status" value="1"/>
</dbReference>
<dbReference type="InterPro" id="IPR045137">
    <property type="entry name" value="RBM26/27"/>
</dbReference>
<evidence type="ECO:0008006" key="13">
    <source>
        <dbReference type="Google" id="ProtNLM"/>
    </source>
</evidence>
<organism evidence="11 12">
    <name type="scientific">Gymnopus androsaceus JB14</name>
    <dbReference type="NCBI Taxonomy" id="1447944"/>
    <lineage>
        <taxon>Eukaryota</taxon>
        <taxon>Fungi</taxon>
        <taxon>Dikarya</taxon>
        <taxon>Basidiomycota</taxon>
        <taxon>Agaricomycotina</taxon>
        <taxon>Agaricomycetes</taxon>
        <taxon>Agaricomycetidae</taxon>
        <taxon>Agaricales</taxon>
        <taxon>Marasmiineae</taxon>
        <taxon>Omphalotaceae</taxon>
        <taxon>Gymnopus</taxon>
    </lineage>
</organism>
<feature type="compositionally biased region" description="Acidic residues" evidence="8">
    <location>
        <begin position="786"/>
        <end position="800"/>
    </location>
</feature>
<dbReference type="PROSITE" id="PS50102">
    <property type="entry name" value="RRM"/>
    <property type="match status" value="1"/>
</dbReference>
<dbReference type="Pfam" id="PF00642">
    <property type="entry name" value="zf-CCCH"/>
    <property type="match status" value="1"/>
</dbReference>
<dbReference type="GO" id="GO:0005634">
    <property type="term" value="C:nucleus"/>
    <property type="evidence" value="ECO:0007669"/>
    <property type="project" value="TreeGrafter"/>
</dbReference>
<evidence type="ECO:0000256" key="7">
    <source>
        <dbReference type="PROSITE-ProRule" id="PRU00723"/>
    </source>
</evidence>
<dbReference type="InterPro" id="IPR012677">
    <property type="entry name" value="Nucleotide-bd_a/b_plait_sf"/>
</dbReference>
<feature type="region of interest" description="Disordered" evidence="8">
    <location>
        <begin position="760"/>
        <end position="815"/>
    </location>
</feature>
<feature type="compositionally biased region" description="Low complexity" evidence="8">
    <location>
        <begin position="308"/>
        <end position="320"/>
    </location>
</feature>
<keyword evidence="3 7" id="KW-0862">Zinc</keyword>
<feature type="zinc finger region" description="C3H1-type" evidence="7">
    <location>
        <begin position="186"/>
        <end position="214"/>
    </location>
</feature>
<dbReference type="InterPro" id="IPR000571">
    <property type="entry name" value="Znf_CCCH"/>
</dbReference>
<dbReference type="InterPro" id="IPR036855">
    <property type="entry name" value="Znf_CCCH_sf"/>
</dbReference>
<dbReference type="OrthoDB" id="443401at2759"/>
<dbReference type="PROSITE" id="PS50103">
    <property type="entry name" value="ZF_C3H1"/>
    <property type="match status" value="1"/>
</dbReference>
<keyword evidence="4 6" id="KW-0694">RNA-binding</keyword>
<keyword evidence="12" id="KW-1185">Reference proteome</keyword>
<feature type="compositionally biased region" description="Low complexity" evidence="8">
    <location>
        <begin position="100"/>
        <end position="113"/>
    </location>
</feature>
<dbReference type="Proteomes" id="UP000799118">
    <property type="component" value="Unassembled WGS sequence"/>
</dbReference>
<proteinExistence type="predicted"/>